<evidence type="ECO:0000313" key="2">
    <source>
        <dbReference type="Proteomes" id="UP001232992"/>
    </source>
</evidence>
<accession>A0ABT7C2G1</accession>
<keyword evidence="2" id="KW-1185">Reference proteome</keyword>
<name>A0ABT7C2G1_9CYAN</name>
<dbReference type="Pfam" id="PF19158">
    <property type="entry name" value="DUF5840"/>
    <property type="match status" value="1"/>
</dbReference>
<dbReference type="InterPro" id="IPR031036">
    <property type="entry name" value="Pren_cyc_PirE"/>
</dbReference>
<protein>
    <submittedName>
        <fullName evidence="1">Anacyclamide/piricyclamide family prenylated cyclic peptide</fullName>
    </submittedName>
</protein>
<dbReference type="NCBIfam" id="TIGR04446">
    <property type="entry name" value="pren_cyc_PirE"/>
    <property type="match status" value="1"/>
</dbReference>
<dbReference type="EMBL" id="JAQOSQ010000041">
    <property type="protein sequence ID" value="MDJ1185611.1"/>
    <property type="molecule type" value="Genomic_DNA"/>
</dbReference>
<reference evidence="1 2" key="1">
    <citation type="submission" date="2023-01" db="EMBL/GenBank/DDBJ databases">
        <title>Novel diversity within Roseofilum (Cyanobacteria; Desertifilaceae) from marine benthic mats with descriptions of four novel species.</title>
        <authorList>
            <person name="Wang Y."/>
            <person name="Berthold D.E."/>
            <person name="Hu J."/>
            <person name="Lefler F.W."/>
            <person name="Laughinghouse H.D. IV."/>
        </authorList>
    </citation>
    <scope>NUCLEOTIDE SEQUENCE [LARGE SCALE GENOMIC DNA]</scope>
    <source>
        <strain evidence="1 2">BLCC-M143</strain>
    </source>
</reference>
<proteinExistence type="predicted"/>
<comment type="caution">
    <text evidence="1">The sequence shown here is derived from an EMBL/GenBank/DDBJ whole genome shotgun (WGS) entry which is preliminary data.</text>
</comment>
<evidence type="ECO:0000313" key="1">
    <source>
        <dbReference type="EMBL" id="MDJ1185611.1"/>
    </source>
</evidence>
<gene>
    <name evidence="1" type="ORF">PMH09_20720</name>
</gene>
<dbReference type="Proteomes" id="UP001232992">
    <property type="component" value="Unassembled WGS sequence"/>
</dbReference>
<organism evidence="1 2">
    <name type="scientific">Roseofilum casamattae BLCC-M143</name>
    <dbReference type="NCBI Taxonomy" id="3022442"/>
    <lineage>
        <taxon>Bacteria</taxon>
        <taxon>Bacillati</taxon>
        <taxon>Cyanobacteriota</taxon>
        <taxon>Cyanophyceae</taxon>
        <taxon>Desertifilales</taxon>
        <taxon>Desertifilaceae</taxon>
        <taxon>Roseofilum</taxon>
        <taxon>Roseofilum casamattae</taxon>
    </lineage>
</organism>
<sequence length="57" mass="6257">MKKITKDLKPAIVAPVKRENVATVSRDGNAIGALYTERPSIEGDLYYFNPFAGDDAE</sequence>
<dbReference type="RefSeq" id="WP_283760251.1">
    <property type="nucleotide sequence ID" value="NZ_JAQOSQ010000041.1"/>
</dbReference>